<accession>A0A157S8I8</accession>
<protein>
    <submittedName>
        <fullName evidence="2">Uncharacterized protein</fullName>
    </submittedName>
</protein>
<feature type="region of interest" description="Disordered" evidence="1">
    <location>
        <begin position="1"/>
        <end position="45"/>
    </location>
</feature>
<evidence type="ECO:0000313" key="3">
    <source>
        <dbReference type="Proteomes" id="UP000076825"/>
    </source>
</evidence>
<dbReference type="EMBL" id="LT546645">
    <property type="protein sequence ID" value="SAI66246.1"/>
    <property type="molecule type" value="Genomic_DNA"/>
</dbReference>
<dbReference type="PATRIC" id="fig|123899.6.peg.154"/>
<evidence type="ECO:0000256" key="1">
    <source>
        <dbReference type="SAM" id="MobiDB-lite"/>
    </source>
</evidence>
<reference evidence="2 3" key="1">
    <citation type="submission" date="2016-04" db="EMBL/GenBank/DDBJ databases">
        <authorList>
            <consortium name="Pathogen Informatics"/>
        </authorList>
    </citation>
    <scope>NUCLEOTIDE SEQUENCE [LARGE SCALE GENOMIC DNA]</scope>
    <source>
        <strain evidence="2 3">H044680328</strain>
    </source>
</reference>
<evidence type="ECO:0000313" key="2">
    <source>
        <dbReference type="EMBL" id="SAI66246.1"/>
    </source>
</evidence>
<proteinExistence type="predicted"/>
<name>A0A157S8I8_9BORD</name>
<gene>
    <name evidence="2" type="ORF">SAMEA3906487_00165</name>
</gene>
<keyword evidence="3" id="KW-1185">Reference proteome</keyword>
<organism evidence="2 3">
    <name type="scientific">Bordetella trematum</name>
    <dbReference type="NCBI Taxonomy" id="123899"/>
    <lineage>
        <taxon>Bacteria</taxon>
        <taxon>Pseudomonadati</taxon>
        <taxon>Pseudomonadota</taxon>
        <taxon>Betaproteobacteria</taxon>
        <taxon>Burkholderiales</taxon>
        <taxon>Alcaligenaceae</taxon>
        <taxon>Bordetella</taxon>
    </lineage>
</organism>
<dbReference type="KEGG" id="btrm:SAMEA390648700165"/>
<sequence length="193" mass="21229">MAGPVATPSPTPRNAAGAGRPYSENDMTPAPLNRQQRRQLAQQQARQRAIRRVERPVHIPMLVKAQYTLEPLESVIDQIERTGNVDTDQRGTPIFFCNADGGWYESAPAIDGMADFFDMWAIRHDKPLDVAPLRQLAARLAAGMPLDGPLMAGLQALLPRLRRVASTLDAGEAIDLLRGTQINEARKKLEANS</sequence>
<dbReference type="AlphaFoldDB" id="A0A157S8I8"/>
<dbReference type="Proteomes" id="UP000076825">
    <property type="component" value="Chromosome 1"/>
</dbReference>
<dbReference type="STRING" id="123899.SAMEA3906487_00165"/>